<evidence type="ECO:0008006" key="5">
    <source>
        <dbReference type="Google" id="ProtNLM"/>
    </source>
</evidence>
<keyword evidence="4" id="KW-1185">Reference proteome</keyword>
<accession>A0A7K0CNT0</accession>
<feature type="compositionally biased region" description="Basic residues" evidence="1">
    <location>
        <begin position="405"/>
        <end position="418"/>
    </location>
</feature>
<evidence type="ECO:0000313" key="4">
    <source>
        <dbReference type="Proteomes" id="UP000466345"/>
    </source>
</evidence>
<organism evidence="3 4">
    <name type="scientific">Streptomyces smaragdinus</name>
    <dbReference type="NCBI Taxonomy" id="2585196"/>
    <lineage>
        <taxon>Bacteria</taxon>
        <taxon>Bacillati</taxon>
        <taxon>Actinomycetota</taxon>
        <taxon>Actinomycetes</taxon>
        <taxon>Kitasatosporales</taxon>
        <taxon>Streptomycetaceae</taxon>
        <taxon>Streptomyces</taxon>
    </lineage>
</organism>
<keyword evidence="2" id="KW-0472">Membrane</keyword>
<name>A0A7K0CNT0_9ACTN</name>
<keyword evidence="2" id="KW-0812">Transmembrane</keyword>
<evidence type="ECO:0000256" key="1">
    <source>
        <dbReference type="SAM" id="MobiDB-lite"/>
    </source>
</evidence>
<feature type="region of interest" description="Disordered" evidence="1">
    <location>
        <begin position="397"/>
        <end position="439"/>
    </location>
</feature>
<dbReference type="RefSeq" id="WP_323378516.1">
    <property type="nucleotide sequence ID" value="NZ_WEGJ01000029.1"/>
</dbReference>
<evidence type="ECO:0000313" key="3">
    <source>
        <dbReference type="EMBL" id="MQY15140.1"/>
    </source>
</evidence>
<evidence type="ECO:0000256" key="2">
    <source>
        <dbReference type="SAM" id="Phobius"/>
    </source>
</evidence>
<comment type="caution">
    <text evidence="3">The sequence shown here is derived from an EMBL/GenBank/DDBJ whole genome shotgun (WGS) entry which is preliminary data.</text>
</comment>
<dbReference type="NCBIfam" id="NF042935">
    <property type="entry name" value="SCO6880_fam"/>
    <property type="match status" value="1"/>
</dbReference>
<proteinExistence type="predicted"/>
<reference evidence="3 4" key="1">
    <citation type="submission" date="2019-10" db="EMBL/GenBank/DDBJ databases">
        <title>Streptomyces smaragdinus sp. nov. and Streptomyces fabii sp. nov., isolated from the gut of fungus growing-termite Macrotermes natalensis.</title>
        <authorList>
            <person name="Schwitalla J."/>
            <person name="Benndorf R."/>
            <person name="Martin K."/>
            <person name="De Beer W."/>
            <person name="Kaster A.-K."/>
            <person name="Vollmers J."/>
            <person name="Poulsen M."/>
            <person name="Beemelmanns C."/>
        </authorList>
    </citation>
    <scope>NUCLEOTIDE SEQUENCE [LARGE SCALE GENOMIC DNA]</scope>
    <source>
        <strain evidence="3 4">RB5</strain>
    </source>
</reference>
<feature type="transmembrane region" description="Helical" evidence="2">
    <location>
        <begin position="48"/>
        <end position="66"/>
    </location>
</feature>
<sequence length="510" mass="54438">MSYEVTPATYSGWQSERSGYMGSLSGVGFALVAAACGASLLPVYQRSFAAALIFEPLAVLLLLLAYGRVQGLSAEEWILLEVRHQIAVATGKNRFVSGAFAPRTSSGRQPMDLPGVLARLRILDAPDGMGGTLGVVYDPLAGTYTAVARVAFPGLALIDTAAQNARVAAWASWLRAHCKEDSPVTRIAVHQRSLPDDGEALRAWNYRHLAEDAPDAAVQVLGELMLTAGPSATVRETYVSVTLSAARARLAIRGAGGGQRGAAAVLVRELNARIGGLSSAGVMVQEWLTPRGVAAAIRTAFDPDAQLMIAERKARAEGVDGYRGTTPGVAPELAGPAFAETHRRFYEHDGAYTACYQVRGLPYSEVYATVLQPLLRPRQSARRSLSMIYEPLAPSRARRELAREKTKRQSARALRAKTGKSESEDERREAATASSQDRARAAGHGVVRLTMMIAVTVTDRAELETACAELQADASDAGLELRRAYGTQDVVFAAAALPLGQGLPEQRVGL</sequence>
<feature type="compositionally biased region" description="Basic and acidic residues" evidence="1">
    <location>
        <begin position="419"/>
        <end position="430"/>
    </location>
</feature>
<dbReference type="AlphaFoldDB" id="A0A7K0CNT0"/>
<protein>
    <recommendedName>
        <fullName evidence="5">PrgI family protein</fullName>
    </recommendedName>
</protein>
<gene>
    <name evidence="3" type="ORF">SRB5_53180</name>
</gene>
<feature type="transmembrane region" description="Helical" evidence="2">
    <location>
        <begin position="20"/>
        <end position="41"/>
    </location>
</feature>
<dbReference type="InterPro" id="IPR049978">
    <property type="entry name" value="SCO6880-like"/>
</dbReference>
<dbReference type="Proteomes" id="UP000466345">
    <property type="component" value="Unassembled WGS sequence"/>
</dbReference>
<dbReference type="EMBL" id="WEGJ01000029">
    <property type="protein sequence ID" value="MQY15140.1"/>
    <property type="molecule type" value="Genomic_DNA"/>
</dbReference>
<keyword evidence="2" id="KW-1133">Transmembrane helix</keyword>